<dbReference type="Proteomes" id="UP001517247">
    <property type="component" value="Unassembled WGS sequence"/>
</dbReference>
<evidence type="ECO:0000256" key="6">
    <source>
        <dbReference type="ARBA" id="ARBA00023002"/>
    </source>
</evidence>
<comment type="function">
    <text evidence="7 8">Key enzyme in folate metabolism. Catalyzes an essential reaction for de novo glycine and purine synthesis, and for DNA precursor synthesis.</text>
</comment>
<name>A0ABW9J1L1_9SPHI</name>
<evidence type="ECO:0000313" key="10">
    <source>
        <dbReference type="EMBL" id="MFN0254432.1"/>
    </source>
</evidence>
<dbReference type="InterPro" id="IPR012259">
    <property type="entry name" value="DHFR"/>
</dbReference>
<dbReference type="InterPro" id="IPR001796">
    <property type="entry name" value="DHFR_dom"/>
</dbReference>
<feature type="domain" description="DHFR" evidence="9">
    <location>
        <begin position="15"/>
        <end position="173"/>
    </location>
</feature>
<dbReference type="Gene3D" id="3.40.430.10">
    <property type="entry name" value="Dihydrofolate Reductase, subunit A"/>
    <property type="match status" value="1"/>
</dbReference>
<dbReference type="SUPFAM" id="SSF53597">
    <property type="entry name" value="Dihydrofolate reductase-like"/>
    <property type="match status" value="1"/>
</dbReference>
<organism evidence="10 11">
    <name type="scientific">Pedobacter ureilyticus</name>
    <dbReference type="NCBI Taxonomy" id="1393051"/>
    <lineage>
        <taxon>Bacteria</taxon>
        <taxon>Pseudomonadati</taxon>
        <taxon>Bacteroidota</taxon>
        <taxon>Sphingobacteriia</taxon>
        <taxon>Sphingobacteriales</taxon>
        <taxon>Sphingobacteriaceae</taxon>
        <taxon>Pedobacter</taxon>
    </lineage>
</organism>
<dbReference type="Pfam" id="PF00186">
    <property type="entry name" value="DHFR_1"/>
    <property type="match status" value="1"/>
</dbReference>
<evidence type="ECO:0000256" key="3">
    <source>
        <dbReference type="ARBA" id="ARBA00012856"/>
    </source>
</evidence>
<reference evidence="10 11" key="1">
    <citation type="submission" date="2024-12" db="EMBL/GenBank/DDBJ databases">
        <authorList>
            <person name="Hu S."/>
        </authorList>
    </citation>
    <scope>NUCLEOTIDE SEQUENCE [LARGE SCALE GENOMIC DNA]</scope>
    <source>
        <strain evidence="10 11">THG-T11</strain>
    </source>
</reference>
<comment type="pathway">
    <text evidence="1 8">Cofactor biosynthesis; tetrahydrofolate biosynthesis; 5,6,7,8-tetrahydrofolate from 7,8-dihydrofolate: step 1/1.</text>
</comment>
<dbReference type="PROSITE" id="PS51330">
    <property type="entry name" value="DHFR_2"/>
    <property type="match status" value="1"/>
</dbReference>
<comment type="similarity">
    <text evidence="2 8">Belongs to the dihydrofolate reductase family.</text>
</comment>
<evidence type="ECO:0000256" key="2">
    <source>
        <dbReference type="ARBA" id="ARBA00009539"/>
    </source>
</evidence>
<dbReference type="EMBL" id="SSHJ02000001">
    <property type="protein sequence ID" value="MFN0254432.1"/>
    <property type="molecule type" value="Genomic_DNA"/>
</dbReference>
<protein>
    <recommendedName>
        <fullName evidence="3 8">Dihydrofolate reductase</fullName>
        <ecNumber evidence="3 8">1.5.1.3</ecNumber>
    </recommendedName>
</protein>
<dbReference type="PANTHER" id="PTHR48069">
    <property type="entry name" value="DIHYDROFOLATE REDUCTASE"/>
    <property type="match status" value="1"/>
</dbReference>
<dbReference type="CDD" id="cd00209">
    <property type="entry name" value="DHFR"/>
    <property type="match status" value="1"/>
</dbReference>
<proteinExistence type="inferred from homology"/>
<sequence>MEQNINSIQKSPFRGLGLVVAISENNAIGKDNQLLWHLPADLKHFKNITSGHTIIMGRKTYDSIGKPLPNRRNIVITRQTGLQLEGIEVVNSLDEALALCKDEKEVFIIGGAEIYRQAISICDKIELTRVHQEFDADAFFPELDNETWKEVWKEDHLPDEKNKFAYTFSTLERR</sequence>
<evidence type="ECO:0000313" key="11">
    <source>
        <dbReference type="Proteomes" id="UP001517247"/>
    </source>
</evidence>
<comment type="catalytic activity">
    <reaction evidence="8">
        <text>(6S)-5,6,7,8-tetrahydrofolate + NADP(+) = 7,8-dihydrofolate + NADPH + H(+)</text>
        <dbReference type="Rhea" id="RHEA:15009"/>
        <dbReference type="ChEBI" id="CHEBI:15378"/>
        <dbReference type="ChEBI" id="CHEBI:57451"/>
        <dbReference type="ChEBI" id="CHEBI:57453"/>
        <dbReference type="ChEBI" id="CHEBI:57783"/>
        <dbReference type="ChEBI" id="CHEBI:58349"/>
        <dbReference type="EC" id="1.5.1.3"/>
    </reaction>
</comment>
<dbReference type="GO" id="GO:0004146">
    <property type="term" value="F:dihydrofolate reductase activity"/>
    <property type="evidence" value="ECO:0007669"/>
    <property type="project" value="UniProtKB-EC"/>
</dbReference>
<dbReference type="InterPro" id="IPR024072">
    <property type="entry name" value="DHFR-like_dom_sf"/>
</dbReference>
<keyword evidence="4 8" id="KW-0554">One-carbon metabolism</keyword>
<dbReference type="RefSeq" id="WP_138721586.1">
    <property type="nucleotide sequence ID" value="NZ_SSHJ02000001.1"/>
</dbReference>
<comment type="caution">
    <text evidence="10">The sequence shown here is derived from an EMBL/GenBank/DDBJ whole genome shotgun (WGS) entry which is preliminary data.</text>
</comment>
<evidence type="ECO:0000259" key="9">
    <source>
        <dbReference type="PROSITE" id="PS51330"/>
    </source>
</evidence>
<evidence type="ECO:0000256" key="1">
    <source>
        <dbReference type="ARBA" id="ARBA00004903"/>
    </source>
</evidence>
<keyword evidence="6 8" id="KW-0560">Oxidoreductase</keyword>
<keyword evidence="11" id="KW-1185">Reference proteome</keyword>
<dbReference type="PANTHER" id="PTHR48069:SF3">
    <property type="entry name" value="DIHYDROFOLATE REDUCTASE"/>
    <property type="match status" value="1"/>
</dbReference>
<evidence type="ECO:0000256" key="5">
    <source>
        <dbReference type="ARBA" id="ARBA00022857"/>
    </source>
</evidence>
<gene>
    <name evidence="10" type="ORF">E6A44_002560</name>
</gene>
<evidence type="ECO:0000256" key="7">
    <source>
        <dbReference type="ARBA" id="ARBA00025067"/>
    </source>
</evidence>
<evidence type="ECO:0000256" key="4">
    <source>
        <dbReference type="ARBA" id="ARBA00022563"/>
    </source>
</evidence>
<dbReference type="PIRSF" id="PIRSF000194">
    <property type="entry name" value="DHFR"/>
    <property type="match status" value="1"/>
</dbReference>
<dbReference type="EC" id="1.5.1.3" evidence="3 8"/>
<accession>A0ABW9J1L1</accession>
<dbReference type="PRINTS" id="PR00070">
    <property type="entry name" value="DHFR"/>
</dbReference>
<keyword evidence="5 8" id="KW-0521">NADP</keyword>
<evidence type="ECO:0000256" key="8">
    <source>
        <dbReference type="PIRNR" id="PIRNR000194"/>
    </source>
</evidence>